<name>A0A9J6GA39_HAELO</name>
<sequence length="76" mass="8753">MMSWDCPVYRTKIEQERKGSSLALSKMSGMTENVVANLQMELHILQVNLTRAYKASQSLNNFQQDEQLHISLIQEP</sequence>
<dbReference type="VEuPathDB" id="VectorBase:HLOH_040002"/>
<proteinExistence type="predicted"/>
<dbReference type="OrthoDB" id="6437148at2759"/>
<gene>
    <name evidence="1" type="ORF">HPB48_012759</name>
</gene>
<keyword evidence="2" id="KW-1185">Reference proteome</keyword>
<protein>
    <submittedName>
        <fullName evidence="1">Uncharacterized protein</fullName>
    </submittedName>
</protein>
<accession>A0A9J6GA39</accession>
<dbReference type="AlphaFoldDB" id="A0A9J6GA39"/>
<dbReference type="Proteomes" id="UP000821853">
    <property type="component" value="Chromosome 3"/>
</dbReference>
<evidence type="ECO:0000313" key="2">
    <source>
        <dbReference type="Proteomes" id="UP000821853"/>
    </source>
</evidence>
<dbReference type="EMBL" id="JABSTR010000005">
    <property type="protein sequence ID" value="KAH9372035.1"/>
    <property type="molecule type" value="Genomic_DNA"/>
</dbReference>
<reference evidence="1 2" key="1">
    <citation type="journal article" date="2020" name="Cell">
        <title>Large-Scale Comparative Analyses of Tick Genomes Elucidate Their Genetic Diversity and Vector Capacities.</title>
        <authorList>
            <consortium name="Tick Genome and Microbiome Consortium (TIGMIC)"/>
            <person name="Jia N."/>
            <person name="Wang J."/>
            <person name="Shi W."/>
            <person name="Du L."/>
            <person name="Sun Y."/>
            <person name="Zhan W."/>
            <person name="Jiang J.F."/>
            <person name="Wang Q."/>
            <person name="Zhang B."/>
            <person name="Ji P."/>
            <person name="Bell-Sakyi L."/>
            <person name="Cui X.M."/>
            <person name="Yuan T.T."/>
            <person name="Jiang B.G."/>
            <person name="Yang W.F."/>
            <person name="Lam T.T."/>
            <person name="Chang Q.C."/>
            <person name="Ding S.J."/>
            <person name="Wang X.J."/>
            <person name="Zhu J.G."/>
            <person name="Ruan X.D."/>
            <person name="Zhao L."/>
            <person name="Wei J.T."/>
            <person name="Ye R.Z."/>
            <person name="Que T.C."/>
            <person name="Du C.H."/>
            <person name="Zhou Y.H."/>
            <person name="Cheng J.X."/>
            <person name="Dai P.F."/>
            <person name="Guo W.B."/>
            <person name="Han X.H."/>
            <person name="Huang E.J."/>
            <person name="Li L.F."/>
            <person name="Wei W."/>
            <person name="Gao Y.C."/>
            <person name="Liu J.Z."/>
            <person name="Shao H.Z."/>
            <person name="Wang X."/>
            <person name="Wang C.C."/>
            <person name="Yang T.C."/>
            <person name="Huo Q.B."/>
            <person name="Li W."/>
            <person name="Chen H.Y."/>
            <person name="Chen S.E."/>
            <person name="Zhou L.G."/>
            <person name="Ni X.B."/>
            <person name="Tian J.H."/>
            <person name="Sheng Y."/>
            <person name="Liu T."/>
            <person name="Pan Y.S."/>
            <person name="Xia L.Y."/>
            <person name="Li J."/>
            <person name="Zhao F."/>
            <person name="Cao W.C."/>
        </authorList>
    </citation>
    <scope>NUCLEOTIDE SEQUENCE [LARGE SCALE GENOMIC DNA]</scope>
    <source>
        <strain evidence="1">HaeL-2018</strain>
    </source>
</reference>
<comment type="caution">
    <text evidence="1">The sequence shown here is derived from an EMBL/GenBank/DDBJ whole genome shotgun (WGS) entry which is preliminary data.</text>
</comment>
<evidence type="ECO:0000313" key="1">
    <source>
        <dbReference type="EMBL" id="KAH9372035.1"/>
    </source>
</evidence>
<organism evidence="1 2">
    <name type="scientific">Haemaphysalis longicornis</name>
    <name type="common">Bush tick</name>
    <dbReference type="NCBI Taxonomy" id="44386"/>
    <lineage>
        <taxon>Eukaryota</taxon>
        <taxon>Metazoa</taxon>
        <taxon>Ecdysozoa</taxon>
        <taxon>Arthropoda</taxon>
        <taxon>Chelicerata</taxon>
        <taxon>Arachnida</taxon>
        <taxon>Acari</taxon>
        <taxon>Parasitiformes</taxon>
        <taxon>Ixodida</taxon>
        <taxon>Ixodoidea</taxon>
        <taxon>Ixodidae</taxon>
        <taxon>Haemaphysalinae</taxon>
        <taxon>Haemaphysalis</taxon>
    </lineage>
</organism>